<dbReference type="SUPFAM" id="SSF46689">
    <property type="entry name" value="Homeodomain-like"/>
    <property type="match status" value="2"/>
</dbReference>
<dbReference type="AlphaFoldDB" id="A0A6J8C582"/>
<dbReference type="InterPro" id="IPR001005">
    <property type="entry name" value="SANT/Myb"/>
</dbReference>
<feature type="domain" description="Myb-like" evidence="2">
    <location>
        <begin position="190"/>
        <end position="243"/>
    </location>
</feature>
<evidence type="ECO:0000313" key="4">
    <source>
        <dbReference type="EMBL" id="CAC5389837.1"/>
    </source>
</evidence>
<dbReference type="InterPro" id="IPR052450">
    <property type="entry name" value="TRBD-Containing_Protein"/>
</dbReference>
<dbReference type="InterPro" id="IPR017930">
    <property type="entry name" value="Myb_dom"/>
</dbReference>
<dbReference type="InterPro" id="IPR009057">
    <property type="entry name" value="Homeodomain-like_sf"/>
</dbReference>
<dbReference type="SMART" id="SM00717">
    <property type="entry name" value="SANT"/>
    <property type="match status" value="2"/>
</dbReference>
<evidence type="ECO:0000256" key="1">
    <source>
        <dbReference type="ARBA" id="ARBA00023242"/>
    </source>
</evidence>
<dbReference type="EMBL" id="CACVKT020004377">
    <property type="protein sequence ID" value="CAC5389837.1"/>
    <property type="molecule type" value="Genomic_DNA"/>
</dbReference>
<gene>
    <name evidence="4" type="ORF">MCOR_24973</name>
</gene>
<organism evidence="4 5">
    <name type="scientific">Mytilus coruscus</name>
    <name type="common">Sea mussel</name>
    <dbReference type="NCBI Taxonomy" id="42192"/>
    <lineage>
        <taxon>Eukaryota</taxon>
        <taxon>Metazoa</taxon>
        <taxon>Spiralia</taxon>
        <taxon>Lophotrochozoa</taxon>
        <taxon>Mollusca</taxon>
        <taxon>Bivalvia</taxon>
        <taxon>Autobranchia</taxon>
        <taxon>Pteriomorphia</taxon>
        <taxon>Mytilida</taxon>
        <taxon>Mytiloidea</taxon>
        <taxon>Mytilidae</taxon>
        <taxon>Mytilinae</taxon>
        <taxon>Mytilus</taxon>
    </lineage>
</organism>
<reference evidence="4 5" key="1">
    <citation type="submission" date="2020-06" db="EMBL/GenBank/DDBJ databases">
        <authorList>
            <person name="Li R."/>
            <person name="Bekaert M."/>
        </authorList>
    </citation>
    <scope>NUCLEOTIDE SEQUENCE [LARGE SCALE GENOMIC DNA]</scope>
    <source>
        <strain evidence="5">wild</strain>
    </source>
</reference>
<evidence type="ECO:0000313" key="5">
    <source>
        <dbReference type="Proteomes" id="UP000507470"/>
    </source>
</evidence>
<sequence>MVPVYWYDDGKPSEKFYNDLEVLWEPVWCIGVKLNSRTFNIVLETSSFTCPSHRGIRQLERQYIKSLPPDMSSKVKRKPVLPIAGNQKRGLEVYDFSSDSNDGELTPPERMRDDLSIPSQIKQVFHGKRRRRVSFTEEETQNLLNGVNNFGKSWALILQNFEFHESRTQVDLKDKYRGIEKKSGKLRAVQKPGRRKPFSMCEDRRLLRGVKQHGYNWKTILGSLTFSKERTSEDLRNRWRTLHRKHMKS</sequence>
<dbReference type="PANTHER" id="PTHR46734:SF1">
    <property type="entry name" value="TELOMERIC REPEAT-BINDING FACTOR 1"/>
    <property type="match status" value="1"/>
</dbReference>
<keyword evidence="1" id="KW-0539">Nucleus</keyword>
<dbReference type="CDD" id="cd11660">
    <property type="entry name" value="SANT_TRF"/>
    <property type="match status" value="2"/>
</dbReference>
<dbReference type="Gene3D" id="1.10.10.60">
    <property type="entry name" value="Homeodomain-like"/>
    <property type="match status" value="2"/>
</dbReference>
<proteinExistence type="predicted"/>
<dbReference type="PANTHER" id="PTHR46734">
    <property type="entry name" value="TELOMERIC REPEAT-BINDING FACTOR 1 TERF1"/>
    <property type="match status" value="1"/>
</dbReference>
<evidence type="ECO:0000259" key="3">
    <source>
        <dbReference type="PROSITE" id="PS51294"/>
    </source>
</evidence>
<protein>
    <submittedName>
        <fullName evidence="4">Uncharacterized protein</fullName>
    </submittedName>
</protein>
<name>A0A6J8C582_MYTCO</name>
<feature type="domain" description="HTH myb-type" evidence="3">
    <location>
        <begin position="127"/>
        <end position="184"/>
    </location>
</feature>
<feature type="domain" description="Myb-like" evidence="2">
    <location>
        <begin position="127"/>
        <end position="180"/>
    </location>
</feature>
<dbReference type="PROSITE" id="PS50090">
    <property type="entry name" value="MYB_LIKE"/>
    <property type="match status" value="2"/>
</dbReference>
<feature type="domain" description="HTH myb-type" evidence="3">
    <location>
        <begin position="194"/>
        <end position="247"/>
    </location>
</feature>
<keyword evidence="5" id="KW-1185">Reference proteome</keyword>
<dbReference type="PROSITE" id="PS51294">
    <property type="entry name" value="HTH_MYB"/>
    <property type="match status" value="2"/>
</dbReference>
<evidence type="ECO:0000259" key="2">
    <source>
        <dbReference type="PROSITE" id="PS50090"/>
    </source>
</evidence>
<accession>A0A6J8C582</accession>
<dbReference type="Proteomes" id="UP000507470">
    <property type="component" value="Unassembled WGS sequence"/>
</dbReference>
<dbReference type="OrthoDB" id="608866at2759"/>
<dbReference type="Pfam" id="PF00249">
    <property type="entry name" value="Myb_DNA-binding"/>
    <property type="match status" value="2"/>
</dbReference>